<feature type="region of interest" description="Disordered" evidence="1">
    <location>
        <begin position="130"/>
        <end position="194"/>
    </location>
</feature>
<dbReference type="Proteomes" id="UP001165080">
    <property type="component" value="Unassembled WGS sequence"/>
</dbReference>
<proteinExistence type="predicted"/>
<protein>
    <submittedName>
        <fullName evidence="2">Uncharacterized protein</fullName>
    </submittedName>
</protein>
<dbReference type="AlphaFoldDB" id="A0A9W6BHY6"/>
<reference evidence="2 3" key="1">
    <citation type="journal article" date="2023" name="Commun. Biol.">
        <title>Reorganization of the ancestral sex-determining regions during the evolution of trioecy in Pleodorina starrii.</title>
        <authorList>
            <person name="Takahashi K."/>
            <person name="Suzuki S."/>
            <person name="Kawai-Toyooka H."/>
            <person name="Yamamoto K."/>
            <person name="Hamaji T."/>
            <person name="Ootsuki R."/>
            <person name="Yamaguchi H."/>
            <person name="Kawachi M."/>
            <person name="Higashiyama T."/>
            <person name="Nozaki H."/>
        </authorList>
    </citation>
    <scope>NUCLEOTIDE SEQUENCE [LARGE SCALE GENOMIC DNA]</scope>
    <source>
        <strain evidence="2 3">NIES-4479</strain>
    </source>
</reference>
<dbReference type="Gene3D" id="1.20.930.20">
    <property type="entry name" value="Adaptor protein Cbl, N-terminal domain"/>
    <property type="match status" value="1"/>
</dbReference>
<feature type="compositionally biased region" description="Basic and acidic residues" evidence="1">
    <location>
        <begin position="130"/>
        <end position="142"/>
    </location>
</feature>
<dbReference type="GO" id="GO:0007166">
    <property type="term" value="P:cell surface receptor signaling pathway"/>
    <property type="evidence" value="ECO:0007669"/>
    <property type="project" value="InterPro"/>
</dbReference>
<evidence type="ECO:0000313" key="2">
    <source>
        <dbReference type="EMBL" id="GLC52145.1"/>
    </source>
</evidence>
<name>A0A9W6BHY6_9CHLO</name>
<organism evidence="2 3">
    <name type="scientific">Pleodorina starrii</name>
    <dbReference type="NCBI Taxonomy" id="330485"/>
    <lineage>
        <taxon>Eukaryota</taxon>
        <taxon>Viridiplantae</taxon>
        <taxon>Chlorophyta</taxon>
        <taxon>core chlorophytes</taxon>
        <taxon>Chlorophyceae</taxon>
        <taxon>CS clade</taxon>
        <taxon>Chlamydomonadales</taxon>
        <taxon>Volvocaceae</taxon>
        <taxon>Pleodorina</taxon>
    </lineage>
</organism>
<accession>A0A9W6BHY6</accession>
<sequence>MDPISILTTIVQAVPEVLNKIEETKVLQSELRGLSVLVSSVAEIVLHHTKDAQFSGNSEVINAYHFFAQSLESCLHLVKKILAKNPVKRFLKSGSYSAQVDDAISKLSFKLLLLNTAVCLVQLAPSKPAAEVKAEPADEEKTAAGVKVEPADEEKTAAASAANAVDTAEPATQAVDEEKAAEPMQSASEETKAD</sequence>
<dbReference type="InterPro" id="IPR036537">
    <property type="entry name" value="Adaptor_Cbl_N_dom_sf"/>
</dbReference>
<gene>
    <name evidence="2" type="primary">PLEST003848</name>
    <name evidence="2" type="ORF">PLESTB_000587800</name>
</gene>
<comment type="caution">
    <text evidence="2">The sequence shown here is derived from an EMBL/GenBank/DDBJ whole genome shotgun (WGS) entry which is preliminary data.</text>
</comment>
<feature type="compositionally biased region" description="Low complexity" evidence="1">
    <location>
        <begin position="157"/>
        <end position="169"/>
    </location>
</feature>
<evidence type="ECO:0000313" key="3">
    <source>
        <dbReference type="Proteomes" id="UP001165080"/>
    </source>
</evidence>
<evidence type="ECO:0000256" key="1">
    <source>
        <dbReference type="SAM" id="MobiDB-lite"/>
    </source>
</evidence>
<dbReference type="EMBL" id="BRXU01000005">
    <property type="protein sequence ID" value="GLC52145.1"/>
    <property type="molecule type" value="Genomic_DNA"/>
</dbReference>
<keyword evidence="3" id="KW-1185">Reference proteome</keyword>